<organism evidence="6 7">
    <name type="scientific">Aphanomyces euteiches</name>
    <dbReference type="NCBI Taxonomy" id="100861"/>
    <lineage>
        <taxon>Eukaryota</taxon>
        <taxon>Sar</taxon>
        <taxon>Stramenopiles</taxon>
        <taxon>Oomycota</taxon>
        <taxon>Saprolegniomycetes</taxon>
        <taxon>Saprolegniales</taxon>
        <taxon>Verrucalvaceae</taxon>
        <taxon>Aphanomyces</taxon>
    </lineage>
</organism>
<name>A0A6G0XN54_9STRA</name>
<dbReference type="Pfam" id="PF00085">
    <property type="entry name" value="Thioredoxin"/>
    <property type="match status" value="1"/>
</dbReference>
<dbReference type="EMBL" id="VJMJ01000034">
    <property type="protein sequence ID" value="KAF0741862.1"/>
    <property type="molecule type" value="Genomic_DNA"/>
</dbReference>
<feature type="signal peptide" evidence="4">
    <location>
        <begin position="1"/>
        <end position="18"/>
    </location>
</feature>
<dbReference type="GO" id="GO:0005783">
    <property type="term" value="C:endoplasmic reticulum"/>
    <property type="evidence" value="ECO:0007669"/>
    <property type="project" value="TreeGrafter"/>
</dbReference>
<accession>A0A6G0XN54</accession>
<dbReference type="PROSITE" id="PS51352">
    <property type="entry name" value="THIOREDOXIN_2"/>
    <property type="match status" value="1"/>
</dbReference>
<keyword evidence="3" id="KW-0812">Transmembrane</keyword>
<keyword evidence="3" id="KW-1133">Transmembrane helix</keyword>
<proteinExistence type="predicted"/>
<evidence type="ECO:0000256" key="1">
    <source>
        <dbReference type="ARBA" id="ARBA00022741"/>
    </source>
</evidence>
<evidence type="ECO:0000256" key="4">
    <source>
        <dbReference type="SAM" id="SignalP"/>
    </source>
</evidence>
<dbReference type="InterPro" id="IPR000873">
    <property type="entry name" value="AMP-dep_synth/lig_dom"/>
</dbReference>
<feature type="transmembrane region" description="Helical" evidence="3">
    <location>
        <begin position="293"/>
        <end position="314"/>
    </location>
</feature>
<keyword evidence="2" id="KW-0067">ATP-binding</keyword>
<reference evidence="6 7" key="1">
    <citation type="submission" date="2019-07" db="EMBL/GenBank/DDBJ databases">
        <title>Genomics analysis of Aphanomyces spp. identifies a new class of oomycete effector associated with host adaptation.</title>
        <authorList>
            <person name="Gaulin E."/>
        </authorList>
    </citation>
    <scope>NUCLEOTIDE SEQUENCE [LARGE SCALE GENOMIC DNA]</scope>
    <source>
        <strain evidence="6 7">ATCC 201684</strain>
    </source>
</reference>
<keyword evidence="7" id="KW-1185">Reference proteome</keyword>
<protein>
    <recommendedName>
        <fullName evidence="5">Thioredoxin domain-containing protein</fullName>
    </recommendedName>
</protein>
<dbReference type="Gene3D" id="3.40.50.12780">
    <property type="entry name" value="N-terminal domain of ligase-like"/>
    <property type="match status" value="1"/>
</dbReference>
<sequence>MRVHAFAAIAGGLSVATATQAPQLDPKALESHRVVAPDEAQFKALLEEKDVVFAKFYAPWCGHCKALSPTWKELSATFSVLENVQVVHVDCDIHTTLCASQNIEGYPTLKIFHGGQFEEYEGPRSLGALTDYLVQRIDAPVHNFGTLSSPPHAINAILVVSVTFVLGLLVSIYLLCFRPTNRVNPPKFYSLPDNSTIKKGHGAVYKVGSFPKPTVSLLEKLEATVKSNGDGAFLGRRPIDSDGKAGPYVWETYAQAYTRIKNLSSGLQAEKMLEPLPDGHRILSIYMRNRPEYLIAMYAAFYAGGLFCALYDTLGASSTAFILTQTQITTVVTTSNELKTIIKAKSQSPSLKFVVLADVTVATQADIDACKAVGLKLSTTADIEAVGAKNPRAPIYPKVNDMAFLMYTSGTTGDPKGVEISHSNILACVAGAEDRLKKYKGVQVFSTKGIHLSYLPLPHILEQIVCAVMISHGARIGFYQGHTLKLAEDLVALRPTHFVTVPRLLNKIYDTIVNSAKASGGIKSWLFDLAMRTKLANLKKDYRSHPFFDWLVFSKIQARLGLDRCNFVLTGSAPLSDDVMSFFRIMLDAFISEGYGQSECTAASNLTDFDDVECGTVGAPMISAEIKLVSVPEMGYEVTDTVHGDKTPIPVNGRGEICYRGPTVFAGYYKAPDKTAEALDADGWLHSGDIGVWTLDGRLKIIDRKKNIFKLSQGEYVAPEKIENIIAASEYVAQSFVYGDSLHAVLVGIIVPEAPTLKKLAASLNITGTLDELCENPKIIEAVHKDIVAVGKSGLLSGFETVRAIHLHLEHFSVENNLLTPTFKLKRNEAKKLFAKQIDDLYVRAGDLVAGKNVKQG</sequence>
<dbReference type="PANTHER" id="PTHR43272">
    <property type="entry name" value="LONG-CHAIN-FATTY-ACID--COA LIGASE"/>
    <property type="match status" value="1"/>
</dbReference>
<dbReference type="CDD" id="cd02961">
    <property type="entry name" value="PDI_a_family"/>
    <property type="match status" value="1"/>
</dbReference>
<dbReference type="PROSITE" id="PS00194">
    <property type="entry name" value="THIOREDOXIN_1"/>
    <property type="match status" value="1"/>
</dbReference>
<evidence type="ECO:0000313" key="6">
    <source>
        <dbReference type="EMBL" id="KAF0741862.1"/>
    </source>
</evidence>
<feature type="domain" description="Thioredoxin" evidence="5">
    <location>
        <begin position="15"/>
        <end position="138"/>
    </location>
</feature>
<keyword evidence="4" id="KW-0732">Signal</keyword>
<comment type="caution">
    <text evidence="6">The sequence shown here is derived from an EMBL/GenBank/DDBJ whole genome shotgun (WGS) entry which is preliminary data.</text>
</comment>
<dbReference type="SUPFAM" id="SSF52833">
    <property type="entry name" value="Thioredoxin-like"/>
    <property type="match status" value="1"/>
</dbReference>
<dbReference type="InterPro" id="IPR020845">
    <property type="entry name" value="AMP-binding_CS"/>
</dbReference>
<dbReference type="SUPFAM" id="SSF56801">
    <property type="entry name" value="Acetyl-CoA synthetase-like"/>
    <property type="match status" value="1"/>
</dbReference>
<evidence type="ECO:0000256" key="2">
    <source>
        <dbReference type="ARBA" id="ARBA00022840"/>
    </source>
</evidence>
<dbReference type="GO" id="GO:0016020">
    <property type="term" value="C:membrane"/>
    <property type="evidence" value="ECO:0007669"/>
    <property type="project" value="TreeGrafter"/>
</dbReference>
<dbReference type="PROSITE" id="PS00455">
    <property type="entry name" value="AMP_BINDING"/>
    <property type="match status" value="1"/>
</dbReference>
<dbReference type="Gene3D" id="3.40.30.10">
    <property type="entry name" value="Glutaredoxin"/>
    <property type="match status" value="1"/>
</dbReference>
<feature type="transmembrane region" description="Helical" evidence="3">
    <location>
        <begin position="156"/>
        <end position="177"/>
    </location>
</feature>
<dbReference type="InterPro" id="IPR017937">
    <property type="entry name" value="Thioredoxin_CS"/>
</dbReference>
<dbReference type="GO" id="GO:0004467">
    <property type="term" value="F:long-chain fatty acid-CoA ligase activity"/>
    <property type="evidence" value="ECO:0007669"/>
    <property type="project" value="TreeGrafter"/>
</dbReference>
<dbReference type="Proteomes" id="UP000481153">
    <property type="component" value="Unassembled WGS sequence"/>
</dbReference>
<dbReference type="InterPro" id="IPR042099">
    <property type="entry name" value="ANL_N_sf"/>
</dbReference>
<dbReference type="AlphaFoldDB" id="A0A6G0XN54"/>
<evidence type="ECO:0000313" key="7">
    <source>
        <dbReference type="Proteomes" id="UP000481153"/>
    </source>
</evidence>
<dbReference type="PANTHER" id="PTHR43272:SF33">
    <property type="entry name" value="AMP-BINDING DOMAIN-CONTAINING PROTEIN-RELATED"/>
    <property type="match status" value="1"/>
</dbReference>
<dbReference type="VEuPathDB" id="FungiDB:AeMF1_000953"/>
<feature type="chain" id="PRO_5026348588" description="Thioredoxin domain-containing protein" evidence="4">
    <location>
        <begin position="19"/>
        <end position="857"/>
    </location>
</feature>
<gene>
    <name evidence="6" type="ORF">Ae201684_003053</name>
</gene>
<dbReference type="GO" id="GO:0005524">
    <property type="term" value="F:ATP binding"/>
    <property type="evidence" value="ECO:0007669"/>
    <property type="project" value="UniProtKB-KW"/>
</dbReference>
<evidence type="ECO:0000259" key="5">
    <source>
        <dbReference type="PROSITE" id="PS51352"/>
    </source>
</evidence>
<dbReference type="InterPro" id="IPR013766">
    <property type="entry name" value="Thioredoxin_domain"/>
</dbReference>
<dbReference type="InterPro" id="IPR036249">
    <property type="entry name" value="Thioredoxin-like_sf"/>
</dbReference>
<evidence type="ECO:0000256" key="3">
    <source>
        <dbReference type="SAM" id="Phobius"/>
    </source>
</evidence>
<keyword evidence="3" id="KW-0472">Membrane</keyword>
<dbReference type="PRINTS" id="PR00421">
    <property type="entry name" value="THIOREDOXIN"/>
</dbReference>
<keyword evidence="1" id="KW-0547">Nucleotide-binding</keyword>
<dbReference type="Pfam" id="PF00501">
    <property type="entry name" value="AMP-binding"/>
    <property type="match status" value="1"/>
</dbReference>